<gene>
    <name evidence="2" type="ORF">METZ01_LOCUS436815</name>
</gene>
<protein>
    <recommendedName>
        <fullName evidence="1">Glycosyltransferase 2-like domain-containing protein</fullName>
    </recommendedName>
</protein>
<dbReference type="PANTHER" id="PTHR48090:SF7">
    <property type="entry name" value="RFBJ PROTEIN"/>
    <property type="match status" value="1"/>
</dbReference>
<dbReference type="SUPFAM" id="SSF53448">
    <property type="entry name" value="Nucleotide-diphospho-sugar transferases"/>
    <property type="match status" value="1"/>
</dbReference>
<dbReference type="AlphaFoldDB" id="A0A382YLQ8"/>
<dbReference type="InterPro" id="IPR029044">
    <property type="entry name" value="Nucleotide-diphossugar_trans"/>
</dbReference>
<organism evidence="2">
    <name type="scientific">marine metagenome</name>
    <dbReference type="NCBI Taxonomy" id="408172"/>
    <lineage>
        <taxon>unclassified sequences</taxon>
        <taxon>metagenomes</taxon>
        <taxon>ecological metagenomes</taxon>
    </lineage>
</organism>
<dbReference type="InterPro" id="IPR050256">
    <property type="entry name" value="Glycosyltransferase_2"/>
</dbReference>
<feature type="domain" description="Glycosyltransferase 2-like" evidence="1">
    <location>
        <begin position="9"/>
        <end position="175"/>
    </location>
</feature>
<dbReference type="CDD" id="cd04179">
    <property type="entry name" value="DPM_DPG-synthase_like"/>
    <property type="match status" value="1"/>
</dbReference>
<sequence>MSSNKHRVCVVIPTKNEQHSIRQVIDDIQKVVEDSGFGNPQILVADDSVDETGPIAKSAGATVIRAGGIGLGYAMAVGLRHASKTGCDYIVSVDGDGQADPSEIPAFLNKLETAPADLVLGSRFLKKNLIEYKYQWLNRVGVFVLSRLLRFFSGQKFTDSHGGIRAMRRQVVAELTLTGTYSYVQETIIDAVQRGYRVIEIPTVWRKRDHGSSRVVSSIPRYAA</sequence>
<name>A0A382YLQ8_9ZZZZ</name>
<evidence type="ECO:0000313" key="2">
    <source>
        <dbReference type="EMBL" id="SVD83961.1"/>
    </source>
</evidence>
<dbReference type="InterPro" id="IPR001173">
    <property type="entry name" value="Glyco_trans_2-like"/>
</dbReference>
<reference evidence="2" key="1">
    <citation type="submission" date="2018-05" db="EMBL/GenBank/DDBJ databases">
        <authorList>
            <person name="Lanie J.A."/>
            <person name="Ng W.-L."/>
            <person name="Kazmierczak K.M."/>
            <person name="Andrzejewski T.M."/>
            <person name="Davidsen T.M."/>
            <person name="Wayne K.J."/>
            <person name="Tettelin H."/>
            <person name="Glass J.I."/>
            <person name="Rusch D."/>
            <person name="Podicherti R."/>
            <person name="Tsui H.-C.T."/>
            <person name="Winkler M.E."/>
        </authorList>
    </citation>
    <scope>NUCLEOTIDE SEQUENCE</scope>
</reference>
<dbReference type="PANTHER" id="PTHR48090">
    <property type="entry name" value="UNDECAPRENYL-PHOSPHATE 4-DEOXY-4-FORMAMIDO-L-ARABINOSE TRANSFERASE-RELATED"/>
    <property type="match status" value="1"/>
</dbReference>
<feature type="non-terminal residue" evidence="2">
    <location>
        <position position="224"/>
    </location>
</feature>
<dbReference type="Pfam" id="PF00535">
    <property type="entry name" value="Glycos_transf_2"/>
    <property type="match status" value="1"/>
</dbReference>
<dbReference type="Gene3D" id="3.90.550.10">
    <property type="entry name" value="Spore Coat Polysaccharide Biosynthesis Protein SpsA, Chain A"/>
    <property type="match status" value="1"/>
</dbReference>
<accession>A0A382YLQ8</accession>
<dbReference type="EMBL" id="UINC01176710">
    <property type="protein sequence ID" value="SVD83961.1"/>
    <property type="molecule type" value="Genomic_DNA"/>
</dbReference>
<proteinExistence type="predicted"/>
<evidence type="ECO:0000259" key="1">
    <source>
        <dbReference type="Pfam" id="PF00535"/>
    </source>
</evidence>